<protein>
    <submittedName>
        <fullName evidence="2">Uncharacterized protein</fullName>
    </submittedName>
</protein>
<keyword evidence="1" id="KW-1133">Transmembrane helix</keyword>
<evidence type="ECO:0000313" key="2">
    <source>
        <dbReference type="EMBL" id="KKS05851.1"/>
    </source>
</evidence>
<reference evidence="2 3" key="1">
    <citation type="journal article" date="2015" name="Nature">
        <title>rRNA introns, odd ribosomes, and small enigmatic genomes across a large radiation of phyla.</title>
        <authorList>
            <person name="Brown C.T."/>
            <person name="Hug L.A."/>
            <person name="Thomas B.C."/>
            <person name="Sharon I."/>
            <person name="Castelle C.J."/>
            <person name="Singh A."/>
            <person name="Wilkins M.J."/>
            <person name="Williams K.H."/>
            <person name="Banfield J.F."/>
        </authorList>
    </citation>
    <scope>NUCLEOTIDE SEQUENCE [LARGE SCALE GENOMIC DNA]</scope>
</reference>
<feature type="transmembrane region" description="Helical" evidence="1">
    <location>
        <begin position="35"/>
        <end position="53"/>
    </location>
</feature>
<dbReference type="AlphaFoldDB" id="A0A0G0Y8M9"/>
<keyword evidence="1" id="KW-0472">Membrane</keyword>
<name>A0A0G0Y8M9_UNCKA</name>
<evidence type="ECO:0000313" key="3">
    <source>
        <dbReference type="Proteomes" id="UP000034544"/>
    </source>
</evidence>
<gene>
    <name evidence="2" type="ORF">UU59_C0040G0006</name>
</gene>
<feature type="transmembrane region" description="Helical" evidence="1">
    <location>
        <begin position="12"/>
        <end position="29"/>
    </location>
</feature>
<comment type="caution">
    <text evidence="2">The sequence shown here is derived from an EMBL/GenBank/DDBJ whole genome shotgun (WGS) entry which is preliminary data.</text>
</comment>
<proteinExistence type="predicted"/>
<keyword evidence="1" id="KW-0812">Transmembrane</keyword>
<sequence length="86" mass="9898">MKEKSDVHLVEYAVLATLAVIISLLFYYFRYNHGVLIFLSGVSSFAYILWGVIHHALEGRLTKFIAAEYTVFGVLIFFLLYTVLNF</sequence>
<dbReference type="Proteomes" id="UP000034544">
    <property type="component" value="Unassembled WGS sequence"/>
</dbReference>
<evidence type="ECO:0000256" key="1">
    <source>
        <dbReference type="SAM" id="Phobius"/>
    </source>
</evidence>
<accession>A0A0G0Y8M9</accession>
<organism evidence="2 3">
    <name type="scientific">candidate division WWE3 bacterium GW2011_GWE1_41_27</name>
    <dbReference type="NCBI Taxonomy" id="1619131"/>
    <lineage>
        <taxon>Bacteria</taxon>
        <taxon>Katanobacteria</taxon>
    </lineage>
</organism>
<feature type="transmembrane region" description="Helical" evidence="1">
    <location>
        <begin position="65"/>
        <end position="84"/>
    </location>
</feature>
<dbReference type="EMBL" id="LCBF01000040">
    <property type="protein sequence ID" value="KKS05851.1"/>
    <property type="molecule type" value="Genomic_DNA"/>
</dbReference>